<dbReference type="eggNOG" id="ENOG5031S53">
    <property type="taxonomic scope" value="Bacteria"/>
</dbReference>
<dbReference type="Proteomes" id="UP000013049">
    <property type="component" value="Unassembled WGS sequence"/>
</dbReference>
<reference evidence="2 4" key="1">
    <citation type="submission" date="2013-02" db="EMBL/GenBank/DDBJ databases">
        <title>The Genome Sequence of Acinetobacter sp. NIPH 758.</title>
        <authorList>
            <consortium name="The Broad Institute Genome Sequencing Platform"/>
            <consortium name="The Broad Institute Genome Sequencing Center for Infectious Disease"/>
            <person name="Cerqueira G."/>
            <person name="Feldgarden M."/>
            <person name="Courvalin P."/>
            <person name="Perichon B."/>
            <person name="Grillot-Courvalin C."/>
            <person name="Clermont D."/>
            <person name="Rocha E."/>
            <person name="Yoon E.-J."/>
            <person name="Nemec A."/>
            <person name="Walker B."/>
            <person name="Young S.K."/>
            <person name="Zeng Q."/>
            <person name="Gargeya S."/>
            <person name="Fitzgerald M."/>
            <person name="Haas B."/>
            <person name="Abouelleil A."/>
            <person name="Alvarado L."/>
            <person name="Arachchi H.M."/>
            <person name="Berlin A.M."/>
            <person name="Chapman S.B."/>
            <person name="Dewar J."/>
            <person name="Goldberg J."/>
            <person name="Griggs A."/>
            <person name="Gujja S."/>
            <person name="Hansen M."/>
            <person name="Howarth C."/>
            <person name="Imamovic A."/>
            <person name="Larimer J."/>
            <person name="McCowan C."/>
            <person name="Murphy C."/>
            <person name="Neiman D."/>
            <person name="Pearson M."/>
            <person name="Priest M."/>
            <person name="Roberts A."/>
            <person name="Saif S."/>
            <person name="Shea T."/>
            <person name="Sisk P."/>
            <person name="Sykes S."/>
            <person name="Wortman J."/>
            <person name="Nusbaum C."/>
            <person name="Birren B."/>
        </authorList>
    </citation>
    <scope>NUCLEOTIDE SEQUENCE [LARGE SCALE GENOMIC DNA]</scope>
    <source>
        <strain evidence="2 4">NIPH 758</strain>
    </source>
</reference>
<reference evidence="3" key="2">
    <citation type="journal article" date="2022" name="Front Environ Sci">
        <title>Complete genome sequence analysis of a novel alkane-degrading bacterial strain, Acinetobacter vivianii KJ-1, and its diesel degradation ability.</title>
        <authorList>
            <person name="Zhang Y."/>
            <person name="Song F."/>
            <person name="Wang J."/>
            <person name="Zhao Q."/>
            <person name="Zheng L."/>
            <person name="Wang Z."/>
            <person name="Zhang X."/>
            <person name="Gao Y."/>
            <person name="Chen G."/>
            <person name="Huang Y."/>
        </authorList>
    </citation>
    <scope>NUCLEOTIDE SEQUENCE</scope>
    <source>
        <strain evidence="3">KJ-1</strain>
    </source>
</reference>
<dbReference type="KEGG" id="aviv:LF296_03025"/>
<dbReference type="HOGENOM" id="CLU_716945_0_0_6"/>
<evidence type="ECO:0000313" key="3">
    <source>
        <dbReference type="EMBL" id="WDZ51784.1"/>
    </source>
</evidence>
<dbReference type="EMBL" id="APPC01000005">
    <property type="protein sequence ID" value="ENU93958.1"/>
    <property type="molecule type" value="Genomic_DNA"/>
</dbReference>
<dbReference type="AlphaFoldDB" id="N8WAP2"/>
<dbReference type="RefSeq" id="WP_004774623.1">
    <property type="nucleotide sequence ID" value="NZ_CP085083.1"/>
</dbReference>
<evidence type="ECO:0000256" key="1">
    <source>
        <dbReference type="SAM" id="Coils"/>
    </source>
</evidence>
<dbReference type="Proteomes" id="UP001199528">
    <property type="component" value="Chromosome"/>
</dbReference>
<evidence type="ECO:0000313" key="2">
    <source>
        <dbReference type="EMBL" id="ENU93958.1"/>
    </source>
</evidence>
<reference evidence="3" key="3">
    <citation type="submission" date="2023-02" db="EMBL/GenBank/DDBJ databases">
        <authorList>
            <person name="Huang Y."/>
            <person name="Zhang Y."/>
            <person name="Zhang T."/>
            <person name="Wang J."/>
        </authorList>
    </citation>
    <scope>NUCLEOTIDE SEQUENCE</scope>
    <source>
        <strain evidence="3">KJ-1</strain>
    </source>
</reference>
<dbReference type="EMBL" id="CP085083">
    <property type="protein sequence ID" value="WDZ51784.1"/>
    <property type="molecule type" value="Genomic_DNA"/>
</dbReference>
<feature type="coiled-coil region" evidence="1">
    <location>
        <begin position="39"/>
        <end position="66"/>
    </location>
</feature>
<sequence>MKNQPTPVDRRQNNKRFLKSMFHERAKLTELIRSMALSKEEKVKLLKDLHNQVDEYIAQFNEASKNNKELPHIDFSIKIFFDKDPIPYIFKIHDTTISPEYLDKPLQEFTQLDLIIMRNGQFQYEGKYVDLTTAIAIIYYLIYEYYLGPTTNPHKTILEYDAELSKLLQSYPGYNDLINNRPYLDDEQQTLTKLASYAFGMSEIYKYYDQYKKMYSLTRAKNEDLNIYEKIKHWESELSYKDIDLLYKDIYKLLESVTTGMIEDGLLEKYQIKAEDGTSSFICHNHSLLNNKKLLRHLHAKQLSQKGNEYRSAYYQEYSDFFYKLFERDQTQHWKKYKTKEEAYEALSILYAPELQDFIENCKRQHQHNVEIKPDNYYENIKKWLKNHPELKEFPLTN</sequence>
<proteinExistence type="predicted"/>
<protein>
    <submittedName>
        <fullName evidence="2">Uncharacterized protein</fullName>
    </submittedName>
</protein>
<organism evidence="2 4">
    <name type="scientific">Acinetobacter vivianii</name>
    <dbReference type="NCBI Taxonomy" id="1776742"/>
    <lineage>
        <taxon>Bacteria</taxon>
        <taxon>Pseudomonadati</taxon>
        <taxon>Pseudomonadota</taxon>
        <taxon>Gammaproteobacteria</taxon>
        <taxon>Moraxellales</taxon>
        <taxon>Moraxellaceae</taxon>
        <taxon>Acinetobacter</taxon>
    </lineage>
</organism>
<accession>N8WAP2</accession>
<keyword evidence="1" id="KW-0175">Coiled coil</keyword>
<gene>
    <name evidence="2" type="ORF">F971_00396</name>
    <name evidence="3" type="ORF">LF296_03025</name>
</gene>
<dbReference type="PATRIC" id="fig|1217712.3.peg.378"/>
<name>N8WAP2_9GAMM</name>
<evidence type="ECO:0000313" key="4">
    <source>
        <dbReference type="Proteomes" id="UP000013049"/>
    </source>
</evidence>